<dbReference type="EMBL" id="CAJVPK010000103">
    <property type="protein sequence ID" value="CAG8449304.1"/>
    <property type="molecule type" value="Genomic_DNA"/>
</dbReference>
<evidence type="ECO:0000313" key="3">
    <source>
        <dbReference type="Proteomes" id="UP000789706"/>
    </source>
</evidence>
<gene>
    <name evidence="2" type="ORF">DEBURN_LOCUS2019</name>
</gene>
<keyword evidence="1" id="KW-1133">Transmembrane helix</keyword>
<proteinExistence type="predicted"/>
<accession>A0A9N8YU43</accession>
<name>A0A9N8YU43_9GLOM</name>
<evidence type="ECO:0000313" key="2">
    <source>
        <dbReference type="EMBL" id="CAG8449304.1"/>
    </source>
</evidence>
<keyword evidence="1" id="KW-0812">Transmembrane</keyword>
<dbReference type="OrthoDB" id="204638at2759"/>
<comment type="caution">
    <text evidence="2">The sequence shown here is derived from an EMBL/GenBank/DDBJ whole genome shotgun (WGS) entry which is preliminary data.</text>
</comment>
<dbReference type="Proteomes" id="UP000789706">
    <property type="component" value="Unassembled WGS sequence"/>
</dbReference>
<dbReference type="AlphaFoldDB" id="A0A9N8YU43"/>
<feature type="transmembrane region" description="Helical" evidence="1">
    <location>
        <begin position="94"/>
        <end position="114"/>
    </location>
</feature>
<evidence type="ECO:0000256" key="1">
    <source>
        <dbReference type="SAM" id="Phobius"/>
    </source>
</evidence>
<sequence length="171" mass="19536">MSNLTQYLDENYPSSNRSSIINLDLSNKNFVGNVEDLDSSFINSGGSHSYYMLRELDLSNKKYYSSSKHRTITGTTSNNNPATSHPNDNLGLKIGLSVGIIAAFLLELVTFLCYKYKIRKNELRYCEYHDRQKVMFFHSYYADEEDIINEKLFPSAQLTNFALSSKEIVLG</sequence>
<keyword evidence="3" id="KW-1185">Reference proteome</keyword>
<keyword evidence="1" id="KW-0472">Membrane</keyword>
<protein>
    <submittedName>
        <fullName evidence="2">2697_t:CDS:1</fullName>
    </submittedName>
</protein>
<reference evidence="2" key="1">
    <citation type="submission" date="2021-06" db="EMBL/GenBank/DDBJ databases">
        <authorList>
            <person name="Kallberg Y."/>
            <person name="Tangrot J."/>
            <person name="Rosling A."/>
        </authorList>
    </citation>
    <scope>NUCLEOTIDE SEQUENCE</scope>
    <source>
        <strain evidence="2">AZ414A</strain>
    </source>
</reference>
<organism evidence="2 3">
    <name type="scientific">Diversispora eburnea</name>
    <dbReference type="NCBI Taxonomy" id="1213867"/>
    <lineage>
        <taxon>Eukaryota</taxon>
        <taxon>Fungi</taxon>
        <taxon>Fungi incertae sedis</taxon>
        <taxon>Mucoromycota</taxon>
        <taxon>Glomeromycotina</taxon>
        <taxon>Glomeromycetes</taxon>
        <taxon>Diversisporales</taxon>
        <taxon>Diversisporaceae</taxon>
        <taxon>Diversispora</taxon>
    </lineage>
</organism>